<comment type="caution">
    <text evidence="2">The sequence shown here is derived from an EMBL/GenBank/DDBJ whole genome shotgun (WGS) entry which is preliminary data.</text>
</comment>
<evidence type="ECO:0000313" key="3">
    <source>
        <dbReference type="Proteomes" id="UP001314261"/>
    </source>
</evidence>
<dbReference type="EMBL" id="CAUZLR010000010">
    <property type="protein sequence ID" value="CAK1251737.1"/>
    <property type="molecule type" value="Genomic_DNA"/>
</dbReference>
<organism evidence="2 3">
    <name type="scientific">Fructobacillus fructosus</name>
    <dbReference type="NCBI Taxonomy" id="1631"/>
    <lineage>
        <taxon>Bacteria</taxon>
        <taxon>Bacillati</taxon>
        <taxon>Bacillota</taxon>
        <taxon>Bacilli</taxon>
        <taxon>Lactobacillales</taxon>
        <taxon>Lactobacillaceae</taxon>
        <taxon>Fructobacillus</taxon>
    </lineage>
</organism>
<dbReference type="RefSeq" id="WP_338345270.1">
    <property type="nucleotide sequence ID" value="NZ_CAUZLK010000008.1"/>
</dbReference>
<evidence type="ECO:0000313" key="2">
    <source>
        <dbReference type="EMBL" id="CAK1251737.1"/>
    </source>
</evidence>
<gene>
    <name evidence="2" type="ORF">R54839_PPFHFPJH_01407</name>
</gene>
<evidence type="ECO:0000259" key="1">
    <source>
        <dbReference type="Pfam" id="PF13443"/>
    </source>
</evidence>
<reference evidence="2 3" key="1">
    <citation type="submission" date="2023-10" db="EMBL/GenBank/DDBJ databases">
        <authorList>
            <person name="Botero Cardona J."/>
        </authorList>
    </citation>
    <scope>NUCLEOTIDE SEQUENCE [LARGE SCALE GENOMIC DNA]</scope>
    <source>
        <strain evidence="2 3">R-54839</strain>
    </source>
</reference>
<dbReference type="SUPFAM" id="SSF47413">
    <property type="entry name" value="lambda repressor-like DNA-binding domains"/>
    <property type="match status" value="1"/>
</dbReference>
<dbReference type="InterPro" id="IPR001387">
    <property type="entry name" value="Cro/C1-type_HTH"/>
</dbReference>
<dbReference type="InterPro" id="IPR010982">
    <property type="entry name" value="Lambda_DNA-bd_dom_sf"/>
</dbReference>
<dbReference type="Proteomes" id="UP001314261">
    <property type="component" value="Unassembled WGS sequence"/>
</dbReference>
<protein>
    <recommendedName>
        <fullName evidence="1">HTH cro/C1-type domain-containing protein</fullName>
    </recommendedName>
</protein>
<keyword evidence="3" id="KW-1185">Reference proteome</keyword>
<proteinExistence type="predicted"/>
<feature type="domain" description="HTH cro/C1-type" evidence="1">
    <location>
        <begin position="16"/>
        <end position="58"/>
    </location>
</feature>
<dbReference type="Pfam" id="PF13443">
    <property type="entry name" value="HTH_26"/>
    <property type="match status" value="1"/>
</dbReference>
<name>A0ABN9Z2I4_9LACO</name>
<sequence>MSSDLRKEVERVLSSDITGYQLAKKAGLTPAKVYRLRNGKISIDNLTLKSAEHLASVLKEVEHREKE</sequence>
<accession>A0ABN9Z2I4</accession>